<comment type="caution">
    <text evidence="2">The sequence shown here is derived from an EMBL/GenBank/DDBJ whole genome shotgun (WGS) entry which is preliminary data.</text>
</comment>
<protein>
    <submittedName>
        <fullName evidence="2">RNA-directed DNA polymerase, eukaryota, reverse transcriptase zinc-binding domain protein</fullName>
    </submittedName>
</protein>
<accession>A0ABQ4YFW0</accession>
<reference evidence="2" key="1">
    <citation type="journal article" date="2022" name="Int. J. Mol. Sci.">
        <title>Draft Genome of Tanacetum Coccineum: Genomic Comparison of Closely Related Tanacetum-Family Plants.</title>
        <authorList>
            <person name="Yamashiro T."/>
            <person name="Shiraishi A."/>
            <person name="Nakayama K."/>
            <person name="Satake H."/>
        </authorList>
    </citation>
    <scope>NUCLEOTIDE SEQUENCE</scope>
</reference>
<evidence type="ECO:0000313" key="3">
    <source>
        <dbReference type="Proteomes" id="UP001151760"/>
    </source>
</evidence>
<feature type="domain" description="Reverse transcriptase zinc-binding" evidence="1">
    <location>
        <begin position="22"/>
        <end position="109"/>
    </location>
</feature>
<keyword evidence="2" id="KW-0548">Nucleotidyltransferase</keyword>
<dbReference type="Proteomes" id="UP001151760">
    <property type="component" value="Unassembled WGS sequence"/>
</dbReference>
<gene>
    <name evidence="2" type="ORF">Tco_0725716</name>
</gene>
<keyword evidence="2" id="KW-0808">Transferase</keyword>
<name>A0ABQ4YFW0_9ASTR</name>
<keyword evidence="2" id="KW-0695">RNA-directed DNA polymerase</keyword>
<dbReference type="Pfam" id="PF13966">
    <property type="entry name" value="zf-RVT"/>
    <property type="match status" value="1"/>
</dbReference>
<evidence type="ECO:0000313" key="2">
    <source>
        <dbReference type="EMBL" id="GJS75835.1"/>
    </source>
</evidence>
<dbReference type="EMBL" id="BQNB010010332">
    <property type="protein sequence ID" value="GJS75835.1"/>
    <property type="molecule type" value="Genomic_DNA"/>
</dbReference>
<dbReference type="InterPro" id="IPR026960">
    <property type="entry name" value="RVT-Znf"/>
</dbReference>
<sequence>MVGGRGIGLDSWSWLLDDKDIFTVKSLREKIDEATLNTTVTAQKTKWNTYIPRKICIFVWRLQQRRLPVRSWLHHIGMDLNTILCPHCDTEIETFEHCFISCRRVVAGWEKVFKWWKMGNFNVGSMGDIINHIGQNNYNAMQKKCWQAVCWGMLYVIWCIRNKRVFQNKISNLTTICDEVQVLVYFWISHRAKGKITSWNDWCIDPVNASKG</sequence>
<evidence type="ECO:0000259" key="1">
    <source>
        <dbReference type="Pfam" id="PF13966"/>
    </source>
</evidence>
<keyword evidence="3" id="KW-1185">Reference proteome</keyword>
<organism evidence="2 3">
    <name type="scientific">Tanacetum coccineum</name>
    <dbReference type="NCBI Taxonomy" id="301880"/>
    <lineage>
        <taxon>Eukaryota</taxon>
        <taxon>Viridiplantae</taxon>
        <taxon>Streptophyta</taxon>
        <taxon>Embryophyta</taxon>
        <taxon>Tracheophyta</taxon>
        <taxon>Spermatophyta</taxon>
        <taxon>Magnoliopsida</taxon>
        <taxon>eudicotyledons</taxon>
        <taxon>Gunneridae</taxon>
        <taxon>Pentapetalae</taxon>
        <taxon>asterids</taxon>
        <taxon>campanulids</taxon>
        <taxon>Asterales</taxon>
        <taxon>Asteraceae</taxon>
        <taxon>Asteroideae</taxon>
        <taxon>Anthemideae</taxon>
        <taxon>Anthemidinae</taxon>
        <taxon>Tanacetum</taxon>
    </lineage>
</organism>
<proteinExistence type="predicted"/>
<reference evidence="2" key="2">
    <citation type="submission" date="2022-01" db="EMBL/GenBank/DDBJ databases">
        <authorList>
            <person name="Yamashiro T."/>
            <person name="Shiraishi A."/>
            <person name="Satake H."/>
            <person name="Nakayama K."/>
        </authorList>
    </citation>
    <scope>NUCLEOTIDE SEQUENCE</scope>
</reference>
<dbReference type="GO" id="GO:0003964">
    <property type="term" value="F:RNA-directed DNA polymerase activity"/>
    <property type="evidence" value="ECO:0007669"/>
    <property type="project" value="UniProtKB-KW"/>
</dbReference>